<evidence type="ECO:0000256" key="2">
    <source>
        <dbReference type="ARBA" id="ARBA00022490"/>
    </source>
</evidence>
<evidence type="ECO:0000256" key="1">
    <source>
        <dbReference type="ARBA" id="ARBA00004496"/>
    </source>
</evidence>
<evidence type="ECO:0000313" key="6">
    <source>
        <dbReference type="Proteomes" id="UP000826195"/>
    </source>
</evidence>
<name>A0AAV7IKL2_COTGL</name>
<evidence type="ECO:0000256" key="3">
    <source>
        <dbReference type="ARBA" id="ARBA00022857"/>
    </source>
</evidence>
<gene>
    <name evidence="5" type="ORF">KQX54_011910</name>
</gene>
<dbReference type="InterPro" id="IPR051721">
    <property type="entry name" value="Biopterin_syn/organic_redct"/>
</dbReference>
<protein>
    <submittedName>
        <fullName evidence="5">Uncharacterized protein</fullName>
    </submittedName>
</protein>
<proteinExistence type="predicted"/>
<dbReference type="InterPro" id="IPR002347">
    <property type="entry name" value="SDR_fam"/>
</dbReference>
<dbReference type="Proteomes" id="UP000826195">
    <property type="component" value="Unassembled WGS sequence"/>
</dbReference>
<comment type="caution">
    <text evidence="5">The sequence shown here is derived from an EMBL/GenBank/DDBJ whole genome shotgun (WGS) entry which is preliminary data.</text>
</comment>
<evidence type="ECO:0000313" key="5">
    <source>
        <dbReference type="EMBL" id="KAH0554613.1"/>
    </source>
</evidence>
<reference evidence="5 6" key="1">
    <citation type="journal article" date="2021" name="J. Hered.">
        <title>A chromosome-level genome assembly of the parasitoid wasp, Cotesia glomerata (Hymenoptera: Braconidae).</title>
        <authorList>
            <person name="Pinto B.J."/>
            <person name="Weis J.J."/>
            <person name="Gamble T."/>
            <person name="Ode P.J."/>
            <person name="Paul R."/>
            <person name="Zaspel J.M."/>
        </authorList>
    </citation>
    <scope>NUCLEOTIDE SEQUENCE [LARGE SCALE GENOMIC DNA]</scope>
    <source>
        <strain evidence="5">CgM1</strain>
    </source>
</reference>
<dbReference type="PRINTS" id="PR00081">
    <property type="entry name" value="GDHRDH"/>
</dbReference>
<dbReference type="GO" id="GO:0006729">
    <property type="term" value="P:tetrahydrobiopterin biosynthetic process"/>
    <property type="evidence" value="ECO:0007669"/>
    <property type="project" value="TreeGrafter"/>
</dbReference>
<dbReference type="SUPFAM" id="SSF51735">
    <property type="entry name" value="NAD(P)-binding Rossmann-fold domains"/>
    <property type="match status" value="1"/>
</dbReference>
<evidence type="ECO:0000256" key="4">
    <source>
        <dbReference type="ARBA" id="ARBA00023002"/>
    </source>
</evidence>
<keyword evidence="6" id="KW-1185">Reference proteome</keyword>
<dbReference type="EMBL" id="JAHXZJ010001119">
    <property type="protein sequence ID" value="KAH0554613.1"/>
    <property type="molecule type" value="Genomic_DNA"/>
</dbReference>
<dbReference type="PANTHER" id="PTHR44085">
    <property type="entry name" value="SEPIAPTERIN REDUCTASE"/>
    <property type="match status" value="1"/>
</dbReference>
<dbReference type="InterPro" id="IPR036291">
    <property type="entry name" value="NAD(P)-bd_dom_sf"/>
</dbReference>
<dbReference type="Gene3D" id="3.40.50.720">
    <property type="entry name" value="NAD(P)-binding Rossmann-like Domain"/>
    <property type="match status" value="1"/>
</dbReference>
<dbReference type="Pfam" id="PF00106">
    <property type="entry name" value="adh_short"/>
    <property type="match status" value="1"/>
</dbReference>
<accession>A0AAV7IKL2</accession>
<dbReference type="GO" id="GO:0005737">
    <property type="term" value="C:cytoplasm"/>
    <property type="evidence" value="ECO:0007669"/>
    <property type="project" value="UniProtKB-SubCell"/>
</dbReference>
<sequence>MGPELFLVGKLFILITGASKGIGRGLAITFSQVASSHSHFLLIARNETGLRETASLMSNHVNVDYVSMDLSLAQADQLEDMIREHINPNEYDHAIIIHNVGTTGDLSQLTSEMNNFRVWEKMYDLNVFSPAVLNSVTMKIFNDKVKAKKLVINMSSFTAKTPFQSLGYYCSAKAAREMYFRVFAKEFPNVNVLNYSPFIVNTDLFRASKNITGITKLPGWLVKAYQEGKVLTPIQVGHRLIAIIWGQKYKSGDFVDYYDPI</sequence>
<comment type="subcellular location">
    <subcellularLocation>
        <location evidence="1">Cytoplasm</location>
    </subcellularLocation>
</comment>
<organism evidence="5 6">
    <name type="scientific">Cotesia glomerata</name>
    <name type="common">Lepidopteran parasitic wasp</name>
    <name type="synonym">Apanteles glomeratus</name>
    <dbReference type="NCBI Taxonomy" id="32391"/>
    <lineage>
        <taxon>Eukaryota</taxon>
        <taxon>Metazoa</taxon>
        <taxon>Ecdysozoa</taxon>
        <taxon>Arthropoda</taxon>
        <taxon>Hexapoda</taxon>
        <taxon>Insecta</taxon>
        <taxon>Pterygota</taxon>
        <taxon>Neoptera</taxon>
        <taxon>Endopterygota</taxon>
        <taxon>Hymenoptera</taxon>
        <taxon>Apocrita</taxon>
        <taxon>Ichneumonoidea</taxon>
        <taxon>Braconidae</taxon>
        <taxon>Microgastrinae</taxon>
        <taxon>Cotesia</taxon>
    </lineage>
</organism>
<dbReference type="GO" id="GO:0004757">
    <property type="term" value="F:sepiapterin reductase (NADP+) activity"/>
    <property type="evidence" value="ECO:0007669"/>
    <property type="project" value="TreeGrafter"/>
</dbReference>
<keyword evidence="2" id="KW-0963">Cytoplasm</keyword>
<dbReference type="AlphaFoldDB" id="A0AAV7IKL2"/>
<keyword evidence="4" id="KW-0560">Oxidoreductase</keyword>
<keyword evidence="3" id="KW-0521">NADP</keyword>
<dbReference type="PANTHER" id="PTHR44085:SF2">
    <property type="entry name" value="SEPIAPTERIN REDUCTASE"/>
    <property type="match status" value="1"/>
</dbReference>